<evidence type="ECO:0000313" key="1">
    <source>
        <dbReference type="EMBL" id="KAF6154398.1"/>
    </source>
</evidence>
<organism evidence="1 2">
    <name type="scientific">Kingdonia uniflora</name>
    <dbReference type="NCBI Taxonomy" id="39325"/>
    <lineage>
        <taxon>Eukaryota</taxon>
        <taxon>Viridiplantae</taxon>
        <taxon>Streptophyta</taxon>
        <taxon>Embryophyta</taxon>
        <taxon>Tracheophyta</taxon>
        <taxon>Spermatophyta</taxon>
        <taxon>Magnoliopsida</taxon>
        <taxon>Ranunculales</taxon>
        <taxon>Circaeasteraceae</taxon>
        <taxon>Kingdonia</taxon>
    </lineage>
</organism>
<gene>
    <name evidence="1" type="ORF">GIB67_028290</name>
</gene>
<evidence type="ECO:0008006" key="3">
    <source>
        <dbReference type="Google" id="ProtNLM"/>
    </source>
</evidence>
<dbReference type="EMBL" id="JACGCM010001497">
    <property type="protein sequence ID" value="KAF6154398.1"/>
    <property type="molecule type" value="Genomic_DNA"/>
</dbReference>
<evidence type="ECO:0000313" key="2">
    <source>
        <dbReference type="Proteomes" id="UP000541444"/>
    </source>
</evidence>
<sequence>MLNFYDLCSHLSWSKPRFGNVFDPMALRRGGKRLPIEDACYYQWPFLGVEQFGVFGICDGHWGVRAADIASKMLQR</sequence>
<dbReference type="AlphaFoldDB" id="A0A7J7MI41"/>
<comment type="caution">
    <text evidence="1">The sequence shown here is derived from an EMBL/GenBank/DDBJ whole genome shotgun (WGS) entry which is preliminary data.</text>
</comment>
<proteinExistence type="predicted"/>
<dbReference type="SUPFAM" id="SSF81606">
    <property type="entry name" value="PP2C-like"/>
    <property type="match status" value="1"/>
</dbReference>
<dbReference type="OrthoDB" id="420076at2759"/>
<dbReference type="InterPro" id="IPR036457">
    <property type="entry name" value="PPM-type-like_dom_sf"/>
</dbReference>
<dbReference type="Proteomes" id="UP000541444">
    <property type="component" value="Unassembled WGS sequence"/>
</dbReference>
<keyword evidence="2" id="KW-1185">Reference proteome</keyword>
<name>A0A7J7MI41_9MAGN</name>
<dbReference type="Gene3D" id="3.60.40.10">
    <property type="entry name" value="PPM-type phosphatase domain"/>
    <property type="match status" value="1"/>
</dbReference>
<protein>
    <recommendedName>
        <fullName evidence="3">PPM-type phosphatase domain-containing protein</fullName>
    </recommendedName>
</protein>
<reference evidence="1 2" key="1">
    <citation type="journal article" date="2020" name="IScience">
        <title>Genome Sequencing of the Endangered Kingdonia uniflora (Circaeasteraceae, Ranunculales) Reveals Potential Mechanisms of Evolutionary Specialization.</title>
        <authorList>
            <person name="Sun Y."/>
            <person name="Deng T."/>
            <person name="Zhang A."/>
            <person name="Moore M.J."/>
            <person name="Landis J.B."/>
            <person name="Lin N."/>
            <person name="Zhang H."/>
            <person name="Zhang X."/>
            <person name="Huang J."/>
            <person name="Zhang X."/>
            <person name="Sun H."/>
            <person name="Wang H."/>
        </authorList>
    </citation>
    <scope>NUCLEOTIDE SEQUENCE [LARGE SCALE GENOMIC DNA]</scope>
    <source>
        <strain evidence="1">TB1705</strain>
        <tissue evidence="1">Leaf</tissue>
    </source>
</reference>
<accession>A0A7J7MI41</accession>